<dbReference type="GO" id="GO:0006107">
    <property type="term" value="P:oxaloacetate metabolic process"/>
    <property type="evidence" value="ECO:0007669"/>
    <property type="project" value="TreeGrafter"/>
</dbReference>
<evidence type="ECO:0000256" key="2">
    <source>
        <dbReference type="ARBA" id="ARBA00022723"/>
    </source>
</evidence>
<dbReference type="InterPro" id="IPR011206">
    <property type="entry name" value="Citrate_lyase_beta/mcl1/mcl2"/>
</dbReference>
<dbReference type="Gene3D" id="3.20.20.60">
    <property type="entry name" value="Phosphoenolpyruvate-binding domains"/>
    <property type="match status" value="1"/>
</dbReference>
<dbReference type="Pfam" id="PF03328">
    <property type="entry name" value="HpcH_HpaI"/>
    <property type="match status" value="1"/>
</dbReference>
<name>A0A7D4E0W3_9BURK</name>
<dbReference type="GO" id="GO:0000287">
    <property type="term" value="F:magnesium ion binding"/>
    <property type="evidence" value="ECO:0007669"/>
    <property type="project" value="TreeGrafter"/>
</dbReference>
<evidence type="ECO:0000313" key="8">
    <source>
        <dbReference type="Proteomes" id="UP000500970"/>
    </source>
</evidence>
<organism evidence="7 8">
    <name type="scientific">Achromobacter pestifer</name>
    <dbReference type="NCBI Taxonomy" id="1353889"/>
    <lineage>
        <taxon>Bacteria</taxon>
        <taxon>Pseudomonadati</taxon>
        <taxon>Pseudomonadota</taxon>
        <taxon>Betaproteobacteria</taxon>
        <taxon>Burkholderiales</taxon>
        <taxon>Alcaligenaceae</taxon>
        <taxon>Achromobacter</taxon>
    </lineage>
</organism>
<evidence type="ECO:0000256" key="5">
    <source>
        <dbReference type="PIRSR" id="PIRSR015582-2"/>
    </source>
</evidence>
<keyword evidence="2 5" id="KW-0479">Metal-binding</keyword>
<evidence type="ECO:0000313" key="7">
    <source>
        <dbReference type="EMBL" id="QKH38768.1"/>
    </source>
</evidence>
<keyword evidence="3 5" id="KW-0460">Magnesium</keyword>
<reference evidence="7 8" key="1">
    <citation type="submission" date="2020-05" db="EMBL/GenBank/DDBJ databases">
        <title>FDA dAtabase for Regulatory Grade micrObial Sequences (FDA-ARGOS): Supporting development and validation of Infectious Disease Dx tests.</title>
        <authorList>
            <person name="Sproer C."/>
            <person name="Gronow S."/>
            <person name="Severitt S."/>
            <person name="Schroder I."/>
            <person name="Tallon L."/>
            <person name="Sadzewicz L."/>
            <person name="Zhao X."/>
            <person name="Vavikolanu K."/>
            <person name="Mehta A."/>
            <person name="Aluvathingal J."/>
            <person name="Nadendla S."/>
            <person name="Myers T."/>
            <person name="Yan Y."/>
            <person name="Sichtig H."/>
        </authorList>
    </citation>
    <scope>NUCLEOTIDE SEQUENCE [LARGE SCALE GENOMIC DNA]</scope>
    <source>
        <strain evidence="7 8">FDAARGOS_790</strain>
    </source>
</reference>
<feature type="binding site" evidence="4">
    <location>
        <position position="128"/>
    </location>
    <ligand>
        <name>substrate</name>
    </ligand>
</feature>
<sequence length="289" mass="30392">MTPAIRPRRSVLYMPGANARALDKARSLDADVLILDLEDAVAPDAKAQAREQVAAALRAGGYGRRECVVRVNALDTAWGLDDVRAIAQAGADAVLLPKVQSAAELEALARALDAAGAPTRLPLWAMAETPLGFLRLDAIASGHPRLAAIVVGTSDLVKDLHARHTPSREETLLARSMAVMAARAHGLAALDGVHLDLHDDTGLEAACRQGRDQGFDGKTLIHPKQIAAANAAFAPTQEELATARKRLDAWRAAQAAGLGVAVVDGTLVENLHARDAERVLALAEAIARA</sequence>
<gene>
    <name evidence="7" type="ORF">FOC84_29080</name>
</gene>
<dbReference type="PANTHER" id="PTHR32308">
    <property type="entry name" value="LYASE BETA SUBUNIT, PUTATIVE (AFU_ORTHOLOGUE AFUA_4G13030)-RELATED"/>
    <property type="match status" value="1"/>
</dbReference>
<evidence type="ECO:0000256" key="4">
    <source>
        <dbReference type="PIRSR" id="PIRSR015582-1"/>
    </source>
</evidence>
<feature type="binding site" evidence="5">
    <location>
        <position position="155"/>
    </location>
    <ligand>
        <name>Mg(2+)</name>
        <dbReference type="ChEBI" id="CHEBI:18420"/>
    </ligand>
</feature>
<dbReference type="KEGG" id="apes:FOC84_29080"/>
<dbReference type="SUPFAM" id="SSF51621">
    <property type="entry name" value="Phosphoenolpyruvate/pyruvate domain"/>
    <property type="match status" value="1"/>
</dbReference>
<dbReference type="InterPro" id="IPR005000">
    <property type="entry name" value="Aldolase/citrate-lyase_domain"/>
</dbReference>
<feature type="binding site" evidence="4">
    <location>
        <position position="70"/>
    </location>
    <ligand>
        <name>substrate</name>
    </ligand>
</feature>
<dbReference type="PANTHER" id="PTHR32308:SF10">
    <property type="entry name" value="CITRATE LYASE SUBUNIT BETA"/>
    <property type="match status" value="1"/>
</dbReference>
<dbReference type="InterPro" id="IPR015813">
    <property type="entry name" value="Pyrv/PenolPyrv_kinase-like_dom"/>
</dbReference>
<protein>
    <submittedName>
        <fullName evidence="7">CoA ester lyase</fullName>
    </submittedName>
</protein>
<comment type="cofactor">
    <cofactor evidence="1">
        <name>Mg(2+)</name>
        <dbReference type="ChEBI" id="CHEBI:18420"/>
    </cofactor>
</comment>
<evidence type="ECO:0000259" key="6">
    <source>
        <dbReference type="Pfam" id="PF03328"/>
    </source>
</evidence>
<feature type="binding site" evidence="5">
    <location>
        <position position="128"/>
    </location>
    <ligand>
        <name>Mg(2+)</name>
        <dbReference type="ChEBI" id="CHEBI:18420"/>
    </ligand>
</feature>
<dbReference type="InterPro" id="IPR040442">
    <property type="entry name" value="Pyrv_kinase-like_dom_sf"/>
</dbReference>
<dbReference type="Proteomes" id="UP000500970">
    <property type="component" value="Chromosome"/>
</dbReference>
<dbReference type="AlphaFoldDB" id="A0A7D4E0W3"/>
<accession>A0A7D4E0W3</accession>
<dbReference type="GO" id="GO:0016829">
    <property type="term" value="F:lyase activity"/>
    <property type="evidence" value="ECO:0007669"/>
    <property type="project" value="UniProtKB-KW"/>
</dbReference>
<dbReference type="PIRSF" id="PIRSF015582">
    <property type="entry name" value="Cit_lyase_B"/>
    <property type="match status" value="1"/>
</dbReference>
<feature type="domain" description="HpcH/HpaI aldolase/citrate lyase" evidence="6">
    <location>
        <begin position="9"/>
        <end position="223"/>
    </location>
</feature>
<dbReference type="RefSeq" id="WP_173148396.1">
    <property type="nucleotide sequence ID" value="NZ_CP053985.1"/>
</dbReference>
<keyword evidence="8" id="KW-1185">Reference proteome</keyword>
<evidence type="ECO:0000256" key="3">
    <source>
        <dbReference type="ARBA" id="ARBA00022842"/>
    </source>
</evidence>
<dbReference type="EMBL" id="CP053985">
    <property type="protein sequence ID" value="QKH38768.1"/>
    <property type="molecule type" value="Genomic_DNA"/>
</dbReference>
<keyword evidence="7" id="KW-0456">Lyase</keyword>
<evidence type="ECO:0000256" key="1">
    <source>
        <dbReference type="ARBA" id="ARBA00001946"/>
    </source>
</evidence>
<proteinExistence type="predicted"/>